<name>A0A368EK56_9PROT</name>
<organism evidence="3 4">
    <name type="scientific">PS1 clade bacterium</name>
    <dbReference type="NCBI Taxonomy" id="2175152"/>
    <lineage>
        <taxon>Bacteria</taxon>
        <taxon>Pseudomonadati</taxon>
        <taxon>Pseudomonadota</taxon>
        <taxon>Alphaproteobacteria</taxon>
        <taxon>PS1 clade</taxon>
    </lineage>
</organism>
<reference evidence="3 4" key="1">
    <citation type="journal article" date="2018" name="Microbiome">
        <title>Fine metagenomic profile of the Mediterranean stratified and mixed water columns revealed by assembly and recruitment.</title>
        <authorList>
            <person name="Haro-Moreno J.M."/>
            <person name="Lopez-Perez M."/>
            <person name="De La Torre J.R."/>
            <person name="Picazo A."/>
            <person name="Camacho A."/>
            <person name="Rodriguez-Valera F."/>
        </authorList>
    </citation>
    <scope>NUCLEOTIDE SEQUENCE [LARGE SCALE GENOMIC DNA]</scope>
    <source>
        <strain evidence="3">MED-G50</strain>
    </source>
</reference>
<keyword evidence="2" id="KW-0560">Oxidoreductase</keyword>
<dbReference type="PANTHER" id="PTHR42760">
    <property type="entry name" value="SHORT-CHAIN DEHYDROGENASES/REDUCTASES FAMILY MEMBER"/>
    <property type="match status" value="1"/>
</dbReference>
<dbReference type="InterPro" id="IPR020904">
    <property type="entry name" value="Sc_DH/Rdtase_CS"/>
</dbReference>
<dbReference type="PANTHER" id="PTHR42760:SF133">
    <property type="entry name" value="3-OXOACYL-[ACYL-CARRIER-PROTEIN] REDUCTASE"/>
    <property type="match status" value="1"/>
</dbReference>
<dbReference type="FunFam" id="3.40.50.720:FF:000084">
    <property type="entry name" value="Short-chain dehydrogenase reductase"/>
    <property type="match status" value="1"/>
</dbReference>
<gene>
    <name evidence="3" type="ORF">DBW64_03045</name>
</gene>
<comment type="similarity">
    <text evidence="1">Belongs to the short-chain dehydrogenases/reductases (SDR) family.</text>
</comment>
<dbReference type="PRINTS" id="PR00081">
    <property type="entry name" value="GDHRDH"/>
</dbReference>
<dbReference type="CDD" id="cd05233">
    <property type="entry name" value="SDR_c"/>
    <property type="match status" value="1"/>
</dbReference>
<dbReference type="PRINTS" id="PR00080">
    <property type="entry name" value="SDRFAMILY"/>
</dbReference>
<dbReference type="PROSITE" id="PS00061">
    <property type="entry name" value="ADH_SHORT"/>
    <property type="match status" value="1"/>
</dbReference>
<dbReference type="Pfam" id="PF13561">
    <property type="entry name" value="adh_short_C2"/>
    <property type="match status" value="1"/>
</dbReference>
<evidence type="ECO:0000256" key="1">
    <source>
        <dbReference type="ARBA" id="ARBA00006484"/>
    </source>
</evidence>
<dbReference type="EMBL" id="QOQK01000010">
    <property type="protein sequence ID" value="RCL84640.1"/>
    <property type="molecule type" value="Genomic_DNA"/>
</dbReference>
<dbReference type="Proteomes" id="UP000252289">
    <property type="component" value="Unassembled WGS sequence"/>
</dbReference>
<protein>
    <submittedName>
        <fullName evidence="3">SDR family NAD(P)-dependent oxidoreductase</fullName>
    </submittedName>
</protein>
<dbReference type="InterPro" id="IPR036291">
    <property type="entry name" value="NAD(P)-bd_dom_sf"/>
</dbReference>
<comment type="caution">
    <text evidence="3">The sequence shown here is derived from an EMBL/GenBank/DDBJ whole genome shotgun (WGS) entry which is preliminary data.</text>
</comment>
<evidence type="ECO:0000313" key="3">
    <source>
        <dbReference type="EMBL" id="RCL84640.1"/>
    </source>
</evidence>
<sequence>MSEQTSDRLNGRVAVVTGGASGIGAQTAARLVADGAEVLRVDQKGDADLLLDVTSDTASKEILDAVKSRFGKLDIIVTCAGISKFLPLEDTSDQVWDNNLAVNLTAVFRLVRDAALLLKESQAGRVVTIGSVMSEFAGPGLAAYTASKHGLLGLSRALATELGGHGITVNCVQPGAIETPMTAPAFNDMPEYKTFWSEKAPLGRLGQPQDIADVIAFLVSDEARFMSGHGIYVDGAAMVQP</sequence>
<evidence type="ECO:0000256" key="2">
    <source>
        <dbReference type="ARBA" id="ARBA00023002"/>
    </source>
</evidence>
<accession>A0A368EK56</accession>
<dbReference type="GO" id="GO:0016616">
    <property type="term" value="F:oxidoreductase activity, acting on the CH-OH group of donors, NAD or NADP as acceptor"/>
    <property type="evidence" value="ECO:0007669"/>
    <property type="project" value="TreeGrafter"/>
</dbReference>
<dbReference type="SUPFAM" id="SSF51735">
    <property type="entry name" value="NAD(P)-binding Rossmann-fold domains"/>
    <property type="match status" value="1"/>
</dbReference>
<proteinExistence type="inferred from homology"/>
<dbReference type="InterPro" id="IPR002347">
    <property type="entry name" value="SDR_fam"/>
</dbReference>
<evidence type="ECO:0000313" key="4">
    <source>
        <dbReference type="Proteomes" id="UP000252289"/>
    </source>
</evidence>
<dbReference type="AlphaFoldDB" id="A0A368EK56"/>
<dbReference type="Gene3D" id="3.40.50.720">
    <property type="entry name" value="NAD(P)-binding Rossmann-like Domain"/>
    <property type="match status" value="1"/>
</dbReference>